<dbReference type="GO" id="GO:0003677">
    <property type="term" value="F:DNA binding"/>
    <property type="evidence" value="ECO:0007669"/>
    <property type="project" value="UniProtKB-KW"/>
</dbReference>
<dbReference type="Proteomes" id="UP000295146">
    <property type="component" value="Unassembled WGS sequence"/>
</dbReference>
<proteinExistence type="predicted"/>
<dbReference type="InterPro" id="IPR000792">
    <property type="entry name" value="Tscrpt_reg_LuxR_C"/>
</dbReference>
<keyword evidence="3" id="KW-0804">Transcription</keyword>
<dbReference type="CDD" id="cd06170">
    <property type="entry name" value="LuxR_C_like"/>
    <property type="match status" value="1"/>
</dbReference>
<dbReference type="PANTHER" id="PTHR44688">
    <property type="entry name" value="DNA-BINDING TRANSCRIPTIONAL ACTIVATOR DEVR_DOSR"/>
    <property type="match status" value="1"/>
</dbReference>
<evidence type="ECO:0000259" key="4">
    <source>
        <dbReference type="PROSITE" id="PS50043"/>
    </source>
</evidence>
<keyword evidence="6" id="KW-1185">Reference proteome</keyword>
<dbReference type="PROSITE" id="PS50043">
    <property type="entry name" value="HTH_LUXR_2"/>
    <property type="match status" value="1"/>
</dbReference>
<dbReference type="AlphaFoldDB" id="A0A4R8CNH5"/>
<name>A0A4R8CNH5_9ACTN</name>
<dbReference type="Pfam" id="PF00196">
    <property type="entry name" value="GerE"/>
    <property type="match status" value="1"/>
</dbReference>
<reference evidence="5 6" key="1">
    <citation type="submission" date="2019-03" db="EMBL/GenBank/DDBJ databases">
        <title>Genomic Encyclopedia of Type Strains, Phase III (KMG-III): the genomes of soil and plant-associated and newly described type strains.</title>
        <authorList>
            <person name="Whitman W."/>
        </authorList>
    </citation>
    <scope>NUCLEOTIDE SEQUENCE [LARGE SCALE GENOMIC DNA]</scope>
    <source>
        <strain evidence="5 6">VKM Ac-2573</strain>
    </source>
</reference>
<feature type="domain" description="HTH luxR-type" evidence="4">
    <location>
        <begin position="178"/>
        <end position="243"/>
    </location>
</feature>
<protein>
    <submittedName>
        <fullName evidence="5">DNA-binding NarL/FixJ family response regulator</fullName>
    </submittedName>
</protein>
<dbReference type="PANTHER" id="PTHR44688:SF16">
    <property type="entry name" value="DNA-BINDING TRANSCRIPTIONAL ACTIVATOR DEVR_DOSR"/>
    <property type="match status" value="1"/>
</dbReference>
<gene>
    <name evidence="5" type="ORF">EV653_2837</name>
</gene>
<evidence type="ECO:0000256" key="2">
    <source>
        <dbReference type="ARBA" id="ARBA00023125"/>
    </source>
</evidence>
<dbReference type="SMART" id="SM00421">
    <property type="entry name" value="HTH_LUXR"/>
    <property type="match status" value="1"/>
</dbReference>
<dbReference type="PRINTS" id="PR00038">
    <property type="entry name" value="HTHLUXR"/>
</dbReference>
<organism evidence="5 6">
    <name type="scientific">Kribbella pratensis</name>
    <dbReference type="NCBI Taxonomy" id="2512112"/>
    <lineage>
        <taxon>Bacteria</taxon>
        <taxon>Bacillati</taxon>
        <taxon>Actinomycetota</taxon>
        <taxon>Actinomycetes</taxon>
        <taxon>Propionibacteriales</taxon>
        <taxon>Kribbellaceae</taxon>
        <taxon>Kribbella</taxon>
    </lineage>
</organism>
<evidence type="ECO:0000313" key="6">
    <source>
        <dbReference type="Proteomes" id="UP000295146"/>
    </source>
</evidence>
<dbReference type="RefSeq" id="WP_134102613.1">
    <property type="nucleotide sequence ID" value="NZ_SODP01000001.1"/>
</dbReference>
<dbReference type="EMBL" id="SODP01000001">
    <property type="protein sequence ID" value="TDW77666.1"/>
    <property type="molecule type" value="Genomic_DNA"/>
</dbReference>
<evidence type="ECO:0000313" key="5">
    <source>
        <dbReference type="EMBL" id="TDW77666.1"/>
    </source>
</evidence>
<evidence type="ECO:0000256" key="1">
    <source>
        <dbReference type="ARBA" id="ARBA00023015"/>
    </source>
</evidence>
<accession>A0A4R8CNH5</accession>
<keyword evidence="1" id="KW-0805">Transcription regulation</keyword>
<dbReference type="GO" id="GO:0006355">
    <property type="term" value="P:regulation of DNA-templated transcription"/>
    <property type="evidence" value="ECO:0007669"/>
    <property type="project" value="InterPro"/>
</dbReference>
<dbReference type="Gene3D" id="3.40.50.2300">
    <property type="match status" value="1"/>
</dbReference>
<dbReference type="InterPro" id="IPR016032">
    <property type="entry name" value="Sig_transdc_resp-reg_C-effctor"/>
</dbReference>
<keyword evidence="2 5" id="KW-0238">DNA-binding</keyword>
<dbReference type="OrthoDB" id="4309410at2"/>
<comment type="caution">
    <text evidence="5">The sequence shown here is derived from an EMBL/GenBank/DDBJ whole genome shotgun (WGS) entry which is preliminary data.</text>
</comment>
<sequence>MTTPINGQHRIPVWVKALDPLSQFGLVHTLRQCPEISLIDDTDLVARLTGLPGLPGPTRSGDQRTTPPVVALIAVDALDAGAVQVLRAATQRGCRRTVLIGSAIDDDALMTAVELGVSGVLRRTEATADRIVHLVKAAAAGDGSLPPDLLGRLLGQVPGMQRQVPAPRGLSHTGLSHIGSSHTGLSDRETQVLRLVADGKDTQEIARELSYSERTVKNVLHDVTSRLQLKNRTHAVAYALRQGLI</sequence>
<dbReference type="SUPFAM" id="SSF46894">
    <property type="entry name" value="C-terminal effector domain of the bipartite response regulators"/>
    <property type="match status" value="1"/>
</dbReference>
<evidence type="ECO:0000256" key="3">
    <source>
        <dbReference type="ARBA" id="ARBA00023163"/>
    </source>
</evidence>